<organism evidence="2 3">
    <name type="scientific">Salinibacillus xinjiangensis</name>
    <dbReference type="NCBI Taxonomy" id="1229268"/>
    <lineage>
        <taxon>Bacteria</taxon>
        <taxon>Bacillati</taxon>
        <taxon>Bacillota</taxon>
        <taxon>Bacilli</taxon>
        <taxon>Bacillales</taxon>
        <taxon>Bacillaceae</taxon>
        <taxon>Salinibacillus</taxon>
    </lineage>
</organism>
<evidence type="ECO:0000313" key="3">
    <source>
        <dbReference type="Proteomes" id="UP000480185"/>
    </source>
</evidence>
<comment type="caution">
    <text evidence="2">The sequence shown here is derived from an EMBL/GenBank/DDBJ whole genome shotgun (WGS) entry which is preliminary data.</text>
</comment>
<evidence type="ECO:0008006" key="4">
    <source>
        <dbReference type="Google" id="ProtNLM"/>
    </source>
</evidence>
<dbReference type="OrthoDB" id="1932566at2"/>
<name>A0A6G1X229_9BACI</name>
<reference evidence="2 3" key="1">
    <citation type="submission" date="2019-11" db="EMBL/GenBank/DDBJ databases">
        <authorList>
            <person name="Li J."/>
        </authorList>
    </citation>
    <scope>NUCLEOTIDE SEQUENCE [LARGE SCALE GENOMIC DNA]</scope>
    <source>
        <strain evidence="2 3">J4</strain>
    </source>
</reference>
<dbReference type="InterPro" id="IPR046208">
    <property type="entry name" value="DUF6241"/>
</dbReference>
<evidence type="ECO:0000313" key="2">
    <source>
        <dbReference type="EMBL" id="MRG84950.1"/>
    </source>
</evidence>
<feature type="region of interest" description="Disordered" evidence="1">
    <location>
        <begin position="34"/>
        <end position="61"/>
    </location>
</feature>
<sequence length="191" mass="22357">MKKTIIITLCSILFVAGSFWGIFYWIDNLGAENTQDKEETKTSSNKETEAASEITAEREDIQGTITKEDLKEFEEQGENPFGTKTQMNEMQDEHFQEFIHGMSHQKVRAEKKWGFYELHPQRVEWLLAALDEVDVHFEETYREILEKWQQQNFSEVDDDHNAIWRIQNGTIGKATGILSAEEEQEYIESQQ</sequence>
<evidence type="ECO:0000256" key="1">
    <source>
        <dbReference type="SAM" id="MobiDB-lite"/>
    </source>
</evidence>
<accession>A0A6G1X229</accession>
<dbReference type="Proteomes" id="UP000480185">
    <property type="component" value="Unassembled WGS sequence"/>
</dbReference>
<dbReference type="EMBL" id="WJNH01000001">
    <property type="protein sequence ID" value="MRG84950.1"/>
    <property type="molecule type" value="Genomic_DNA"/>
</dbReference>
<dbReference type="RefSeq" id="WP_153726914.1">
    <property type="nucleotide sequence ID" value="NZ_WJNH01000001.1"/>
</dbReference>
<proteinExistence type="predicted"/>
<protein>
    <recommendedName>
        <fullName evidence="4">CTP synthase</fullName>
    </recommendedName>
</protein>
<keyword evidence="3" id="KW-1185">Reference proteome</keyword>
<dbReference type="Pfam" id="PF19754">
    <property type="entry name" value="DUF6241"/>
    <property type="match status" value="1"/>
</dbReference>
<gene>
    <name evidence="2" type="ORF">GH754_01255</name>
</gene>
<dbReference type="AlphaFoldDB" id="A0A6G1X229"/>